<keyword evidence="2" id="KW-0813">Transport</keyword>
<comment type="caution">
    <text evidence="9">The sequence shown here is derived from an EMBL/GenBank/DDBJ whole genome shotgun (WGS) entry which is preliminary data.</text>
</comment>
<feature type="transmembrane region" description="Helical" evidence="7">
    <location>
        <begin position="260"/>
        <end position="282"/>
    </location>
</feature>
<reference evidence="9 10" key="1">
    <citation type="submission" date="2022-12" db="EMBL/GenBank/DDBJ databases">
        <title>Metagenome assembled genome from gulf of manar.</title>
        <authorList>
            <person name="Kohli P."/>
            <person name="Pk S."/>
            <person name="Venkata Ramana C."/>
            <person name="Sasikala C."/>
        </authorList>
    </citation>
    <scope>NUCLEOTIDE SEQUENCE [LARGE SCALE GENOMIC DNA]</scope>
    <source>
        <strain evidence="9">JB008</strain>
    </source>
</reference>
<feature type="transmembrane region" description="Helical" evidence="7">
    <location>
        <begin position="317"/>
        <end position="340"/>
    </location>
</feature>
<protein>
    <submittedName>
        <fullName evidence="9">MFS transporter</fullName>
    </submittedName>
</protein>
<dbReference type="AlphaFoldDB" id="A0AAJ1MPT6"/>
<dbReference type="Proteomes" id="UP001221217">
    <property type="component" value="Unassembled WGS sequence"/>
</dbReference>
<evidence type="ECO:0000256" key="2">
    <source>
        <dbReference type="ARBA" id="ARBA00022448"/>
    </source>
</evidence>
<evidence type="ECO:0000256" key="4">
    <source>
        <dbReference type="ARBA" id="ARBA00022692"/>
    </source>
</evidence>
<dbReference type="GO" id="GO:0022857">
    <property type="term" value="F:transmembrane transporter activity"/>
    <property type="evidence" value="ECO:0007669"/>
    <property type="project" value="InterPro"/>
</dbReference>
<evidence type="ECO:0000313" key="9">
    <source>
        <dbReference type="EMBL" id="MDC7228349.1"/>
    </source>
</evidence>
<dbReference type="PROSITE" id="PS50850">
    <property type="entry name" value="MFS"/>
    <property type="match status" value="1"/>
</dbReference>
<dbReference type="SUPFAM" id="SSF103473">
    <property type="entry name" value="MFS general substrate transporter"/>
    <property type="match status" value="1"/>
</dbReference>
<keyword evidence="5 7" id="KW-1133">Transmembrane helix</keyword>
<dbReference type="GO" id="GO:0005886">
    <property type="term" value="C:plasma membrane"/>
    <property type="evidence" value="ECO:0007669"/>
    <property type="project" value="UniProtKB-SubCell"/>
</dbReference>
<dbReference type="PANTHER" id="PTHR23517:SF3">
    <property type="entry name" value="INTEGRAL MEMBRANE TRANSPORT PROTEIN"/>
    <property type="match status" value="1"/>
</dbReference>
<feature type="transmembrane region" description="Helical" evidence="7">
    <location>
        <begin position="294"/>
        <end position="311"/>
    </location>
</feature>
<dbReference type="InterPro" id="IPR036259">
    <property type="entry name" value="MFS_trans_sf"/>
</dbReference>
<organism evidence="9 10">
    <name type="scientific">Candidatus Thalassospirochaeta sargassi</name>
    <dbReference type="NCBI Taxonomy" id="3119039"/>
    <lineage>
        <taxon>Bacteria</taxon>
        <taxon>Pseudomonadati</taxon>
        <taxon>Spirochaetota</taxon>
        <taxon>Spirochaetia</taxon>
        <taxon>Spirochaetales</taxon>
        <taxon>Spirochaetaceae</taxon>
        <taxon>Candidatus Thalassospirochaeta</taxon>
    </lineage>
</organism>
<accession>A0AAJ1MPT6</accession>
<dbReference type="EMBL" id="JAQQAL010000044">
    <property type="protein sequence ID" value="MDC7228349.1"/>
    <property type="molecule type" value="Genomic_DNA"/>
</dbReference>
<feature type="domain" description="Major facilitator superfamily (MFS) profile" evidence="8">
    <location>
        <begin position="17"/>
        <end position="405"/>
    </location>
</feature>
<evidence type="ECO:0000256" key="7">
    <source>
        <dbReference type="SAM" id="Phobius"/>
    </source>
</evidence>
<feature type="transmembrane region" description="Helical" evidence="7">
    <location>
        <begin position="380"/>
        <end position="400"/>
    </location>
</feature>
<sequence>MKSLLKLTEPYRGLRREIYIVVLSKTINAMGMLIFPFMALLLTRKIGLSNTEAGRYVAVMGLLWMPSSLIGGKLSDTFGRKRILITFEMLAVTAYTLCVFVEPSIKMIWILMTASFSFGVAGPSHDAMTADLTTKEQREGAYSLGYLGFNVGFAVAQILAGILFETHFHLMFLVDATTAFIALLMIAFFVREPLGSESSLEDDDINTENDESKKTIVSVLLSRPILIAFALAVFGYRFVYSQWSFLMPLHAEHNFPSEGAKLYGMLGFLNAVTVVTLTPILTAVFKSRTNIRRVFYAGILFTFGFGMLGVISFRAAFIISVFVFTIGEILEAVSTMPFIMNHTPASHRGRMSAVLPIIMGAGFSIGPLVCGAVLDIIGFRFTWGLAASVVAVSAVIMRILDIKDSKR</sequence>
<dbReference type="Gene3D" id="1.20.1250.20">
    <property type="entry name" value="MFS general substrate transporter like domains"/>
    <property type="match status" value="1"/>
</dbReference>
<dbReference type="InterPro" id="IPR011701">
    <property type="entry name" value="MFS"/>
</dbReference>
<dbReference type="Pfam" id="PF07690">
    <property type="entry name" value="MFS_1"/>
    <property type="match status" value="1"/>
</dbReference>
<feature type="transmembrane region" description="Helical" evidence="7">
    <location>
        <begin position="107"/>
        <end position="123"/>
    </location>
</feature>
<evidence type="ECO:0000256" key="6">
    <source>
        <dbReference type="ARBA" id="ARBA00023136"/>
    </source>
</evidence>
<keyword evidence="6 7" id="KW-0472">Membrane</keyword>
<feature type="transmembrane region" description="Helical" evidence="7">
    <location>
        <begin position="83"/>
        <end position="101"/>
    </location>
</feature>
<name>A0AAJ1MPT6_9SPIO</name>
<comment type="subcellular location">
    <subcellularLocation>
        <location evidence="1">Cell membrane</location>
        <topology evidence="1">Multi-pass membrane protein</topology>
    </subcellularLocation>
</comment>
<feature type="transmembrane region" description="Helical" evidence="7">
    <location>
        <begin position="170"/>
        <end position="190"/>
    </location>
</feature>
<keyword evidence="4 7" id="KW-0812">Transmembrane</keyword>
<feature type="transmembrane region" description="Helical" evidence="7">
    <location>
        <begin position="220"/>
        <end position="240"/>
    </location>
</feature>
<dbReference type="PANTHER" id="PTHR23517">
    <property type="entry name" value="RESISTANCE PROTEIN MDTM, PUTATIVE-RELATED-RELATED"/>
    <property type="match status" value="1"/>
</dbReference>
<evidence type="ECO:0000256" key="5">
    <source>
        <dbReference type="ARBA" id="ARBA00022989"/>
    </source>
</evidence>
<proteinExistence type="predicted"/>
<feature type="transmembrane region" description="Helical" evidence="7">
    <location>
        <begin position="53"/>
        <end position="71"/>
    </location>
</feature>
<keyword evidence="3" id="KW-1003">Cell membrane</keyword>
<feature type="transmembrane region" description="Helical" evidence="7">
    <location>
        <begin position="20"/>
        <end position="41"/>
    </location>
</feature>
<evidence type="ECO:0000259" key="8">
    <source>
        <dbReference type="PROSITE" id="PS50850"/>
    </source>
</evidence>
<gene>
    <name evidence="9" type="ORF">PQJ61_16420</name>
</gene>
<feature type="transmembrane region" description="Helical" evidence="7">
    <location>
        <begin position="144"/>
        <end position="164"/>
    </location>
</feature>
<evidence type="ECO:0000256" key="1">
    <source>
        <dbReference type="ARBA" id="ARBA00004651"/>
    </source>
</evidence>
<evidence type="ECO:0000313" key="10">
    <source>
        <dbReference type="Proteomes" id="UP001221217"/>
    </source>
</evidence>
<feature type="transmembrane region" description="Helical" evidence="7">
    <location>
        <begin position="352"/>
        <end position="374"/>
    </location>
</feature>
<evidence type="ECO:0000256" key="3">
    <source>
        <dbReference type="ARBA" id="ARBA00022475"/>
    </source>
</evidence>
<dbReference type="InterPro" id="IPR050171">
    <property type="entry name" value="MFS_Transporters"/>
</dbReference>
<dbReference type="InterPro" id="IPR020846">
    <property type="entry name" value="MFS_dom"/>
</dbReference>